<name>A0A9P5PIN8_9AGAR</name>
<dbReference type="EMBL" id="JADNRY010000092">
    <property type="protein sequence ID" value="KAF9066141.1"/>
    <property type="molecule type" value="Genomic_DNA"/>
</dbReference>
<feature type="region of interest" description="Disordered" evidence="1">
    <location>
        <begin position="400"/>
        <end position="472"/>
    </location>
</feature>
<sequence length="472" mass="52143">MSVSSSTSSSNSDPELDYREFHSQMFYYPLSDSRDTPWTLEQFAQATRNRCERYSLQAASSRPVIVPPKIAQISGGFLRENGRYLYTVKHALARECLDYARTHWRLQPDVPDEILALAALETFLNPFDPVHWLFWGEQKDQSAKLVQSHIGAVHSCFVNRALVLMNGCDQVVNTQLSTILYHGQSWIGGLDFLGYTANNYPSPLPHAVTLPEVQSFASARFLLSTLEHHLLPHPNPQTIWKSCLQNASEASTRARPVHTPTETADVANLDPSSNTIITPTVSDTFESQPNTRLSRNSPQVSISTTFIPPDFSRTRSSSRLSAQTLVDDSRDRSPSTSSATTAAESSSALTAKAKGKRKAVDELVETEPRIIAMIDIVVDDDTSSVANSFNDDEVEVSHPRITRSRSGASSILAQRTQLRRNERANGILPYPSEKSARGGSTRSIIANMATPEPSTIAAPTSKKGRQTKNSRR</sequence>
<evidence type="ECO:0000256" key="1">
    <source>
        <dbReference type="SAM" id="MobiDB-lite"/>
    </source>
</evidence>
<protein>
    <submittedName>
        <fullName evidence="2">Uncharacterized protein</fullName>
    </submittedName>
</protein>
<feature type="compositionally biased region" description="Polar residues" evidence="1">
    <location>
        <begin position="404"/>
        <end position="416"/>
    </location>
</feature>
<accession>A0A9P5PIN8</accession>
<comment type="caution">
    <text evidence="2">The sequence shown here is derived from an EMBL/GenBank/DDBJ whole genome shotgun (WGS) entry which is preliminary data.</text>
</comment>
<dbReference type="AlphaFoldDB" id="A0A9P5PIN8"/>
<reference evidence="2" key="1">
    <citation type="submission" date="2020-11" db="EMBL/GenBank/DDBJ databases">
        <authorList>
            <consortium name="DOE Joint Genome Institute"/>
            <person name="Ahrendt S."/>
            <person name="Riley R."/>
            <person name="Andreopoulos W."/>
            <person name="Labutti K."/>
            <person name="Pangilinan J."/>
            <person name="Ruiz-Duenas F.J."/>
            <person name="Barrasa J.M."/>
            <person name="Sanchez-Garcia M."/>
            <person name="Camarero S."/>
            <person name="Miyauchi S."/>
            <person name="Serrano A."/>
            <person name="Linde D."/>
            <person name="Babiker R."/>
            <person name="Drula E."/>
            <person name="Ayuso-Fernandez I."/>
            <person name="Pacheco R."/>
            <person name="Padilla G."/>
            <person name="Ferreira P."/>
            <person name="Barriuso J."/>
            <person name="Kellner H."/>
            <person name="Castanera R."/>
            <person name="Alfaro M."/>
            <person name="Ramirez L."/>
            <person name="Pisabarro A.G."/>
            <person name="Kuo A."/>
            <person name="Tritt A."/>
            <person name="Lipzen A."/>
            <person name="He G."/>
            <person name="Yan M."/>
            <person name="Ng V."/>
            <person name="Cullen D."/>
            <person name="Martin F."/>
            <person name="Rosso M.-N."/>
            <person name="Henrissat B."/>
            <person name="Hibbett D."/>
            <person name="Martinez A.T."/>
            <person name="Grigoriev I.V."/>
        </authorList>
    </citation>
    <scope>NUCLEOTIDE SEQUENCE</scope>
    <source>
        <strain evidence="2">AH 40177</strain>
    </source>
</reference>
<evidence type="ECO:0000313" key="2">
    <source>
        <dbReference type="EMBL" id="KAF9066141.1"/>
    </source>
</evidence>
<feature type="compositionally biased region" description="Low complexity" evidence="1">
    <location>
        <begin position="335"/>
        <end position="352"/>
    </location>
</feature>
<gene>
    <name evidence="2" type="ORF">BDP27DRAFT_1424143</name>
</gene>
<feature type="compositionally biased region" description="Basic residues" evidence="1">
    <location>
        <begin position="462"/>
        <end position="472"/>
    </location>
</feature>
<dbReference type="Proteomes" id="UP000772434">
    <property type="component" value="Unassembled WGS sequence"/>
</dbReference>
<proteinExistence type="predicted"/>
<organism evidence="2 3">
    <name type="scientific">Rhodocollybia butyracea</name>
    <dbReference type="NCBI Taxonomy" id="206335"/>
    <lineage>
        <taxon>Eukaryota</taxon>
        <taxon>Fungi</taxon>
        <taxon>Dikarya</taxon>
        <taxon>Basidiomycota</taxon>
        <taxon>Agaricomycotina</taxon>
        <taxon>Agaricomycetes</taxon>
        <taxon>Agaricomycetidae</taxon>
        <taxon>Agaricales</taxon>
        <taxon>Marasmiineae</taxon>
        <taxon>Omphalotaceae</taxon>
        <taxon>Rhodocollybia</taxon>
    </lineage>
</organism>
<feature type="region of interest" description="Disordered" evidence="1">
    <location>
        <begin position="251"/>
        <end position="361"/>
    </location>
</feature>
<feature type="compositionally biased region" description="Polar residues" evidence="1">
    <location>
        <begin position="270"/>
        <end position="306"/>
    </location>
</feature>
<feature type="compositionally biased region" description="Polar residues" evidence="1">
    <location>
        <begin position="314"/>
        <end position="326"/>
    </location>
</feature>
<dbReference type="OrthoDB" id="2944913at2759"/>
<evidence type="ECO:0000313" key="3">
    <source>
        <dbReference type="Proteomes" id="UP000772434"/>
    </source>
</evidence>
<keyword evidence="3" id="KW-1185">Reference proteome</keyword>